<dbReference type="eggNOG" id="ENOG502ZDQF">
    <property type="taxonomic scope" value="Bacteria"/>
</dbReference>
<dbReference type="InterPro" id="IPR007208">
    <property type="entry name" value="MrpF/PhaF-like"/>
</dbReference>
<dbReference type="AlphaFoldDB" id="D9XD43"/>
<keyword evidence="5 7" id="KW-0472">Membrane</keyword>
<dbReference type="Proteomes" id="UP000004184">
    <property type="component" value="Unassembled WGS sequence"/>
</dbReference>
<feature type="transmembrane region" description="Helical" evidence="7">
    <location>
        <begin position="130"/>
        <end position="151"/>
    </location>
</feature>
<dbReference type="GO" id="GO:0005886">
    <property type="term" value="C:plasma membrane"/>
    <property type="evidence" value="ECO:0007669"/>
    <property type="project" value="UniProtKB-SubCell"/>
</dbReference>
<evidence type="ECO:0000256" key="5">
    <source>
        <dbReference type="ARBA" id="ARBA00023136"/>
    </source>
</evidence>
<comment type="subcellular location">
    <subcellularLocation>
        <location evidence="1">Cell membrane</location>
        <topology evidence="1">Multi-pass membrane protein</topology>
    </subcellularLocation>
</comment>
<dbReference type="GO" id="GO:0015075">
    <property type="term" value="F:monoatomic ion transmembrane transporter activity"/>
    <property type="evidence" value="ECO:0007669"/>
    <property type="project" value="InterPro"/>
</dbReference>
<feature type="transmembrane region" description="Helical" evidence="7">
    <location>
        <begin position="41"/>
        <end position="61"/>
    </location>
</feature>
<evidence type="ECO:0000256" key="3">
    <source>
        <dbReference type="ARBA" id="ARBA00022692"/>
    </source>
</evidence>
<accession>D9XD43</accession>
<keyword evidence="4 7" id="KW-1133">Transmembrane helix</keyword>
<dbReference type="Pfam" id="PF04066">
    <property type="entry name" value="MrpF_PhaF"/>
    <property type="match status" value="1"/>
</dbReference>
<dbReference type="STRING" id="591159.SSQG_07208"/>
<feature type="transmembrane region" description="Helical" evidence="7">
    <location>
        <begin position="96"/>
        <end position="118"/>
    </location>
</feature>
<evidence type="ECO:0000313" key="8">
    <source>
        <dbReference type="EMBL" id="EFL36690.1"/>
    </source>
</evidence>
<evidence type="ECO:0000256" key="4">
    <source>
        <dbReference type="ARBA" id="ARBA00022989"/>
    </source>
</evidence>
<dbReference type="HOGENOM" id="CLU_120985_0_0_11"/>
<reference evidence="9" key="1">
    <citation type="submission" date="2009-02" db="EMBL/GenBank/DDBJ databases">
        <title>Annotation of Streptomyces viridochromogenes strain DSM 40736.</title>
        <authorList>
            <consortium name="The Broad Institute Genome Sequencing Platform"/>
            <consortium name="Broad Institute Microbial Sequencing Center"/>
            <person name="Fischbach M."/>
            <person name="Godfrey P."/>
            <person name="Ward D."/>
            <person name="Young S."/>
            <person name="Zeng Q."/>
            <person name="Koehrsen M."/>
            <person name="Alvarado L."/>
            <person name="Berlin A.M."/>
            <person name="Bochicchio J."/>
            <person name="Borenstein D."/>
            <person name="Chapman S.B."/>
            <person name="Chen Z."/>
            <person name="Engels R."/>
            <person name="Freedman E."/>
            <person name="Gellesch M."/>
            <person name="Goldberg J."/>
            <person name="Griggs A."/>
            <person name="Gujja S."/>
            <person name="Heilman E.R."/>
            <person name="Heiman D.I."/>
            <person name="Hepburn T.A."/>
            <person name="Howarth C."/>
            <person name="Jen D."/>
            <person name="Larson L."/>
            <person name="Lewis B."/>
            <person name="Mehta T."/>
            <person name="Park D."/>
            <person name="Pearson M."/>
            <person name="Richards J."/>
            <person name="Roberts A."/>
            <person name="Saif S."/>
            <person name="Shea T.D."/>
            <person name="Shenoy N."/>
            <person name="Sisk P."/>
            <person name="Stolte C."/>
            <person name="Sykes S.N."/>
            <person name="Thomson T."/>
            <person name="Walk T."/>
            <person name="White J."/>
            <person name="Yandava C."/>
            <person name="Straight P."/>
            <person name="Clardy J."/>
            <person name="Hung D."/>
            <person name="Kolter R."/>
            <person name="Mekalanos J."/>
            <person name="Walker S."/>
            <person name="Walsh C.T."/>
            <person name="Wieland-Brown L.C."/>
            <person name="Haas B."/>
            <person name="Nusbaum C."/>
            <person name="Birren B."/>
        </authorList>
    </citation>
    <scope>NUCLEOTIDE SEQUENCE [LARGE SCALE GENOMIC DNA]</scope>
    <source>
        <strain evidence="9">DSM 40736 / JCM 4977 / BCRC 1201 / Tue 494</strain>
    </source>
</reference>
<feature type="transmembrane region" description="Helical" evidence="7">
    <location>
        <begin position="73"/>
        <end position="90"/>
    </location>
</feature>
<sequence>MAGVRQHRRPAGTRRRRGRGPRRGARGTGRAAKRWPGVNGWILAATLTLGTGLAAALWGVATGPLRRRVVAQNLSTAVACPGLLLLAQGYDRPSYVDLALVLALLGPVGTLVFARLLGDELAENPPRARIATGAAAGFGAVVVLALCVVTGPGRATAKLLVTGALLIGGNLLASRALAGPAGAGKGSGAPWTTS</sequence>
<gene>
    <name evidence="8" type="ORF">SSQG_07208</name>
</gene>
<protein>
    <recommendedName>
        <fullName evidence="10">Multisubunit sodium/proton antiporter MrpF subunit</fullName>
    </recommendedName>
</protein>
<feature type="region of interest" description="Disordered" evidence="6">
    <location>
        <begin position="1"/>
        <end position="32"/>
    </location>
</feature>
<keyword evidence="2" id="KW-1003">Cell membrane</keyword>
<evidence type="ECO:0000256" key="1">
    <source>
        <dbReference type="ARBA" id="ARBA00004651"/>
    </source>
</evidence>
<keyword evidence="9" id="KW-1185">Reference proteome</keyword>
<feature type="compositionally biased region" description="Basic residues" evidence="6">
    <location>
        <begin position="1"/>
        <end position="25"/>
    </location>
</feature>
<evidence type="ECO:0000256" key="6">
    <source>
        <dbReference type="SAM" id="MobiDB-lite"/>
    </source>
</evidence>
<dbReference type="EMBL" id="GG657757">
    <property type="protein sequence ID" value="EFL36690.1"/>
    <property type="molecule type" value="Genomic_DNA"/>
</dbReference>
<evidence type="ECO:0000256" key="2">
    <source>
        <dbReference type="ARBA" id="ARBA00022475"/>
    </source>
</evidence>
<evidence type="ECO:0000313" key="9">
    <source>
        <dbReference type="Proteomes" id="UP000004184"/>
    </source>
</evidence>
<proteinExistence type="predicted"/>
<evidence type="ECO:0000256" key="7">
    <source>
        <dbReference type="SAM" id="Phobius"/>
    </source>
</evidence>
<feature type="transmembrane region" description="Helical" evidence="7">
    <location>
        <begin position="157"/>
        <end position="178"/>
    </location>
</feature>
<name>D9XD43_STRVT</name>
<keyword evidence="3 7" id="KW-0812">Transmembrane</keyword>
<evidence type="ECO:0008006" key="10">
    <source>
        <dbReference type="Google" id="ProtNLM"/>
    </source>
</evidence>
<organism evidence="8 9">
    <name type="scientific">Streptomyces viridochromogenes (strain DSM 40736 / JCM 4977 / BCRC 1201 / Tue 494)</name>
    <dbReference type="NCBI Taxonomy" id="591159"/>
    <lineage>
        <taxon>Bacteria</taxon>
        <taxon>Bacillati</taxon>
        <taxon>Actinomycetota</taxon>
        <taxon>Actinomycetes</taxon>
        <taxon>Kitasatosporales</taxon>
        <taxon>Streptomycetaceae</taxon>
        <taxon>Streptomyces</taxon>
    </lineage>
</organism>